<dbReference type="PANTHER" id="PTHR34823:SF1">
    <property type="entry name" value="CHITIN-BINDING TYPE-4 DOMAIN-CONTAINING PROTEIN"/>
    <property type="match status" value="1"/>
</dbReference>
<feature type="domain" description="Chitin-binding type-3" evidence="5">
    <location>
        <begin position="263"/>
        <end position="309"/>
    </location>
</feature>
<dbReference type="GO" id="GO:0004553">
    <property type="term" value="F:hydrolase activity, hydrolyzing O-glycosyl compounds"/>
    <property type="evidence" value="ECO:0007669"/>
    <property type="project" value="InterPro"/>
</dbReference>
<dbReference type="InterPro" id="IPR051024">
    <property type="entry name" value="GlcNAc_Chitin_IntDeg"/>
</dbReference>
<evidence type="ECO:0000313" key="7">
    <source>
        <dbReference type="Proteomes" id="UP000552644"/>
    </source>
</evidence>
<organism evidence="6 7">
    <name type="scientific">Streptosporangium saharense</name>
    <dbReference type="NCBI Taxonomy" id="1706840"/>
    <lineage>
        <taxon>Bacteria</taxon>
        <taxon>Bacillati</taxon>
        <taxon>Actinomycetota</taxon>
        <taxon>Actinomycetes</taxon>
        <taxon>Streptosporangiales</taxon>
        <taxon>Streptosporangiaceae</taxon>
        <taxon>Streptosporangium</taxon>
    </lineage>
</organism>
<proteinExistence type="predicted"/>
<dbReference type="EMBL" id="JACHJP010000012">
    <property type="protein sequence ID" value="MBB4920036.1"/>
    <property type="molecule type" value="Genomic_DNA"/>
</dbReference>
<keyword evidence="1 4" id="KW-0732">Signal</keyword>
<dbReference type="InterPro" id="IPR014756">
    <property type="entry name" value="Ig_E-set"/>
</dbReference>
<dbReference type="RefSeq" id="WP_184723418.1">
    <property type="nucleotide sequence ID" value="NZ_JACHJP010000012.1"/>
</dbReference>
<dbReference type="SMART" id="SM00495">
    <property type="entry name" value="ChtBD3"/>
    <property type="match status" value="1"/>
</dbReference>
<dbReference type="Gene3D" id="2.10.10.20">
    <property type="entry name" value="Carbohydrate-binding module superfamily 5/12"/>
    <property type="match status" value="1"/>
</dbReference>
<name>A0A7W7QVQ0_9ACTN</name>
<sequence length="309" mass="32921">MNKRKLGAIATAAAVPVLLSTVMAGSASAHGSMGTPVSRVYACYLENPESPDTPACKDAVGKWDTQPLYDWDELNIGTANGKHREIIPDGQLCSAGRAKYHAYDAARTDWPSTALPTGGGAYTFRYPYTADHPGTFEIYITKDGFNPLQTLKWSDLDSTLLAKVKNPPKVNGEYRIEGRLPAKTGRHIIYSIWQRSDSAEAFYTCSDVTFGTVSTPTPTATATATATPTVTPTLTPTPTPTVSPTVSPSSTPTVTTTATPPTSQPWAAGVSYTAGSLVTYGGSSYRCLQAHTSLPGWEPANVPALWQRV</sequence>
<evidence type="ECO:0000256" key="1">
    <source>
        <dbReference type="ARBA" id="ARBA00022729"/>
    </source>
</evidence>
<dbReference type="CDD" id="cd12214">
    <property type="entry name" value="ChiA1_BD"/>
    <property type="match status" value="1"/>
</dbReference>
<accession>A0A7W7QVQ0</accession>
<feature type="chain" id="PRO_5031256603" evidence="4">
    <location>
        <begin position="30"/>
        <end position="309"/>
    </location>
</feature>
<dbReference type="GO" id="GO:0005576">
    <property type="term" value="C:extracellular region"/>
    <property type="evidence" value="ECO:0007669"/>
    <property type="project" value="InterPro"/>
</dbReference>
<dbReference type="Gene3D" id="2.70.50.50">
    <property type="entry name" value="chitin-binding protein cbp21"/>
    <property type="match status" value="1"/>
</dbReference>
<protein>
    <submittedName>
        <fullName evidence="6">Chitin-binding protein</fullName>
    </submittedName>
</protein>
<dbReference type="GO" id="GO:0005975">
    <property type="term" value="P:carbohydrate metabolic process"/>
    <property type="evidence" value="ECO:0007669"/>
    <property type="project" value="InterPro"/>
</dbReference>
<dbReference type="SUPFAM" id="SSF51055">
    <property type="entry name" value="Carbohydrate binding domain"/>
    <property type="match status" value="1"/>
</dbReference>
<dbReference type="GO" id="GO:0030246">
    <property type="term" value="F:carbohydrate binding"/>
    <property type="evidence" value="ECO:0007669"/>
    <property type="project" value="InterPro"/>
</dbReference>
<dbReference type="AlphaFoldDB" id="A0A7W7QVQ0"/>
<evidence type="ECO:0000313" key="6">
    <source>
        <dbReference type="EMBL" id="MBB4920036.1"/>
    </source>
</evidence>
<dbReference type="InterPro" id="IPR004302">
    <property type="entry name" value="Cellulose/chitin-bd_N"/>
</dbReference>
<dbReference type="PANTHER" id="PTHR34823">
    <property type="entry name" value="GLCNAC-BINDING PROTEIN A"/>
    <property type="match status" value="1"/>
</dbReference>
<comment type="caution">
    <text evidence="6">The sequence shown here is derived from an EMBL/GenBank/DDBJ whole genome shotgun (WGS) entry which is preliminary data.</text>
</comment>
<dbReference type="Pfam" id="PF03067">
    <property type="entry name" value="LPMO_10"/>
    <property type="match status" value="1"/>
</dbReference>
<feature type="compositionally biased region" description="Low complexity" evidence="3">
    <location>
        <begin position="242"/>
        <end position="261"/>
    </location>
</feature>
<evidence type="ECO:0000259" key="5">
    <source>
        <dbReference type="SMART" id="SM00495"/>
    </source>
</evidence>
<gene>
    <name evidence="6" type="ORF">FHS44_007180</name>
</gene>
<feature type="compositionally biased region" description="Low complexity" evidence="3">
    <location>
        <begin position="217"/>
        <end position="234"/>
    </location>
</feature>
<feature type="signal peptide" evidence="4">
    <location>
        <begin position="1"/>
        <end position="29"/>
    </location>
</feature>
<dbReference type="Proteomes" id="UP000552644">
    <property type="component" value="Unassembled WGS sequence"/>
</dbReference>
<dbReference type="InterPro" id="IPR036573">
    <property type="entry name" value="CBM_sf_5/12"/>
</dbReference>
<reference evidence="6 7" key="1">
    <citation type="submission" date="2020-08" db="EMBL/GenBank/DDBJ databases">
        <title>Genomic Encyclopedia of Type Strains, Phase III (KMG-III): the genomes of soil and plant-associated and newly described type strains.</title>
        <authorList>
            <person name="Whitman W."/>
        </authorList>
    </citation>
    <scope>NUCLEOTIDE SEQUENCE [LARGE SCALE GENOMIC DNA]</scope>
    <source>
        <strain evidence="6 7">CECT 8840</strain>
    </source>
</reference>
<evidence type="ECO:0000256" key="3">
    <source>
        <dbReference type="SAM" id="MobiDB-lite"/>
    </source>
</evidence>
<keyword evidence="2" id="KW-0378">Hydrolase</keyword>
<evidence type="ECO:0000256" key="2">
    <source>
        <dbReference type="ARBA" id="ARBA00022801"/>
    </source>
</evidence>
<feature type="region of interest" description="Disordered" evidence="3">
    <location>
        <begin position="217"/>
        <end position="262"/>
    </location>
</feature>
<dbReference type="InterPro" id="IPR003610">
    <property type="entry name" value="CBM5/12"/>
</dbReference>
<dbReference type="CDD" id="cd21177">
    <property type="entry name" value="LPMO_AA10"/>
    <property type="match status" value="1"/>
</dbReference>
<keyword evidence="7" id="KW-1185">Reference proteome</keyword>
<dbReference type="Pfam" id="PF02839">
    <property type="entry name" value="CBM_5_12"/>
    <property type="match status" value="1"/>
</dbReference>
<dbReference type="SUPFAM" id="SSF81296">
    <property type="entry name" value="E set domains"/>
    <property type="match status" value="1"/>
</dbReference>
<evidence type="ECO:0000256" key="4">
    <source>
        <dbReference type="SAM" id="SignalP"/>
    </source>
</evidence>